<gene>
    <name evidence="2" type="ORF">J3R75_000300</name>
</gene>
<dbReference type="Gene3D" id="3.40.50.410">
    <property type="entry name" value="von Willebrand factor, type A domain"/>
    <property type="match status" value="1"/>
</dbReference>
<keyword evidence="3" id="KW-1185">Reference proteome</keyword>
<accession>A0AAE4AMT3</accession>
<reference evidence="2" key="1">
    <citation type="submission" date="2023-07" db="EMBL/GenBank/DDBJ databases">
        <title>Genomic Encyclopedia of Type Strains, Phase IV (KMG-IV): sequencing the most valuable type-strain genomes for metagenomic binning, comparative biology and taxonomic classification.</title>
        <authorList>
            <person name="Goeker M."/>
        </authorList>
    </citation>
    <scope>NUCLEOTIDE SEQUENCE</scope>
    <source>
        <strain evidence="2">DSM 24202</strain>
    </source>
</reference>
<evidence type="ECO:0000313" key="3">
    <source>
        <dbReference type="Proteomes" id="UP001238163"/>
    </source>
</evidence>
<sequence length="301" mass="33826">MPDAPLSELLSPALLSRIADYGLLSRLAVDGYMSGLHRSTAKGYGSEFVQYRGYSSGDDPKYIDWKLYARRGKLYTKVFQEETTMRCALLIDASASMAYRGKDAVCSKYRYAAMVAACFAYLAQRQGDRLGLFVYADDMLYATARGQREGQLRRVTEQLSRVKPAGVAYHDAALVQVEEFLGRRGLLVWFSDFHGADDGLARQVRRLRAAHRDCLVCQVLDRDEIDLPFADTLRFVDSENGDEITTAPGEVCADYQERMQAFMAGIRQDCLNNNTDYLLTATDENLADVLGAYLHRREALL</sequence>
<organism evidence="2 3">
    <name type="scientific">Oligosphaera ethanolica</name>
    <dbReference type="NCBI Taxonomy" id="760260"/>
    <lineage>
        <taxon>Bacteria</taxon>
        <taxon>Pseudomonadati</taxon>
        <taxon>Lentisphaerota</taxon>
        <taxon>Oligosphaeria</taxon>
        <taxon>Oligosphaerales</taxon>
        <taxon>Oligosphaeraceae</taxon>
        <taxon>Oligosphaera</taxon>
    </lineage>
</organism>
<feature type="domain" description="DUF58" evidence="1">
    <location>
        <begin position="50"/>
        <end position="256"/>
    </location>
</feature>
<evidence type="ECO:0000259" key="1">
    <source>
        <dbReference type="Pfam" id="PF01882"/>
    </source>
</evidence>
<proteinExistence type="predicted"/>
<dbReference type="InterPro" id="IPR036465">
    <property type="entry name" value="vWFA_dom_sf"/>
</dbReference>
<dbReference type="EMBL" id="JAUSVL010000001">
    <property type="protein sequence ID" value="MDQ0288193.1"/>
    <property type="molecule type" value="Genomic_DNA"/>
</dbReference>
<dbReference type="SUPFAM" id="SSF53300">
    <property type="entry name" value="vWA-like"/>
    <property type="match status" value="1"/>
</dbReference>
<dbReference type="PANTHER" id="PTHR33608:SF7">
    <property type="entry name" value="DUF58 DOMAIN-CONTAINING PROTEIN"/>
    <property type="match status" value="1"/>
</dbReference>
<dbReference type="Proteomes" id="UP001238163">
    <property type="component" value="Unassembled WGS sequence"/>
</dbReference>
<dbReference type="RefSeq" id="WP_307259460.1">
    <property type="nucleotide sequence ID" value="NZ_JAUSVL010000001.1"/>
</dbReference>
<dbReference type="InterPro" id="IPR002881">
    <property type="entry name" value="DUF58"/>
</dbReference>
<protein>
    <submittedName>
        <fullName evidence="2">Uncharacterized protein (DUF58 family)</fullName>
    </submittedName>
</protein>
<comment type="caution">
    <text evidence="2">The sequence shown here is derived from an EMBL/GenBank/DDBJ whole genome shotgun (WGS) entry which is preliminary data.</text>
</comment>
<dbReference type="PANTHER" id="PTHR33608">
    <property type="entry name" value="BLL2464 PROTEIN"/>
    <property type="match status" value="1"/>
</dbReference>
<dbReference type="Pfam" id="PF01882">
    <property type="entry name" value="DUF58"/>
    <property type="match status" value="1"/>
</dbReference>
<evidence type="ECO:0000313" key="2">
    <source>
        <dbReference type="EMBL" id="MDQ0288193.1"/>
    </source>
</evidence>
<name>A0AAE4AMT3_9BACT</name>
<dbReference type="AlphaFoldDB" id="A0AAE4AMT3"/>